<sequence length="653" mass="74464">MEISDLQEPSNHPAVGLHLCRRLAQTECCTTQDEFLHSDYHGSQHIHLSEKPHHNRDEENSEQSNPYGTELTPYAEVPLSNTLTESFLERDSSTFVLNEHDGEPLYPPSLGHGRDWSFGRMLPYNRRNDAELHPRKDNFLIEKCSPPETSTNGAPQLLTSFKELPYSCRIRDIKETPVTFDPPKISDTSHTFERSRSGDFLLMRQRGRRKPRILFSQAQIFELESRFKHQRYLSAQEREHLAATLKMSPQQVKIWFQNRRYKVKRQQQDRSLEQATALQHSIRRHAATADKGSASRLFAVEGPILSPRARTNAVIPSPPFYADPQPLGQLKWFHESRDLADSVRCYPTAGDCVSGTFTQEPRSIQNFPSHCSFSQLFPEPWSHISPETRLNCFPYTPQIHSNLREGCAHSIQQQSSEDFNNTYTRFFQDRARTMCGTFKDPDTVNQHGNFTDGSMANSHTKATNFQFEPSIDSIFRRGSPSASYFEHCSPTKESTNIIGYLAMKRLCNKGHSEYSGEDELCERLKDINQWHTTWPKVEGRSPISENAGTFVAPHLNGYSGQHCGFNDSQGPLVDSEAAMPNTEEASDSTNSQSNKRPVDLEDYAPPHGHEDPRAVHVDPLNCTRTTIEDWKRAFTQSLQAQGELYGWPYSGLE</sequence>
<evidence type="ECO:0000256" key="4">
    <source>
        <dbReference type="ARBA" id="ARBA00023242"/>
    </source>
</evidence>
<accession>A0A4V3SCW5</accession>
<dbReference type="OrthoDB" id="3137333at2759"/>
<organism evidence="9 10">
    <name type="scientific">Opisthorchis felineus</name>
    <dbReference type="NCBI Taxonomy" id="147828"/>
    <lineage>
        <taxon>Eukaryota</taxon>
        <taxon>Metazoa</taxon>
        <taxon>Spiralia</taxon>
        <taxon>Lophotrochozoa</taxon>
        <taxon>Platyhelminthes</taxon>
        <taxon>Trematoda</taxon>
        <taxon>Digenea</taxon>
        <taxon>Opisthorchiida</taxon>
        <taxon>Opisthorchiata</taxon>
        <taxon>Opisthorchiidae</taxon>
        <taxon>Opisthorchis</taxon>
    </lineage>
</organism>
<dbReference type="PANTHER" id="PTHR24340:SF32">
    <property type="entry name" value="HOMEOBOX PROTEIN NKX-2.3"/>
    <property type="match status" value="1"/>
</dbReference>
<reference evidence="9 10" key="1">
    <citation type="journal article" date="2019" name="BMC Genomics">
        <title>New insights from Opisthorchis felineus genome: update on genomics of the epidemiologically important liver flukes.</title>
        <authorList>
            <person name="Ershov N.I."/>
            <person name="Mordvinov V.A."/>
            <person name="Prokhortchouk E.B."/>
            <person name="Pakharukova M.Y."/>
            <person name="Gunbin K.V."/>
            <person name="Ustyantsev K."/>
            <person name="Genaev M.A."/>
            <person name="Blinov A.G."/>
            <person name="Mazur A."/>
            <person name="Boulygina E."/>
            <person name="Tsygankova S."/>
            <person name="Khrameeva E."/>
            <person name="Chekanov N."/>
            <person name="Fan G."/>
            <person name="Xiao A."/>
            <person name="Zhang H."/>
            <person name="Xu X."/>
            <person name="Yang H."/>
            <person name="Solovyev V."/>
            <person name="Lee S.M."/>
            <person name="Liu X."/>
            <person name="Afonnikov D.A."/>
            <person name="Skryabin K.G."/>
        </authorList>
    </citation>
    <scope>NUCLEOTIDE SEQUENCE [LARGE SCALE GENOMIC DNA]</scope>
    <source>
        <strain evidence="9">AK-0245</strain>
        <tissue evidence="9">Whole organism</tissue>
    </source>
</reference>
<evidence type="ECO:0000313" key="10">
    <source>
        <dbReference type="Proteomes" id="UP000308267"/>
    </source>
</evidence>
<feature type="region of interest" description="Disordered" evidence="7">
    <location>
        <begin position="266"/>
        <end position="289"/>
    </location>
</feature>
<dbReference type="AlphaFoldDB" id="A0A4V3SCW5"/>
<dbReference type="Proteomes" id="UP000308267">
    <property type="component" value="Unassembled WGS sequence"/>
</dbReference>
<evidence type="ECO:0000256" key="3">
    <source>
        <dbReference type="ARBA" id="ARBA00023155"/>
    </source>
</evidence>
<dbReference type="STRING" id="147828.A0A4V3SCW5"/>
<evidence type="ECO:0000313" key="9">
    <source>
        <dbReference type="EMBL" id="TGZ58454.1"/>
    </source>
</evidence>
<dbReference type="GO" id="GO:0000981">
    <property type="term" value="F:DNA-binding transcription factor activity, RNA polymerase II-specific"/>
    <property type="evidence" value="ECO:0007669"/>
    <property type="project" value="InterPro"/>
</dbReference>
<feature type="region of interest" description="Disordered" evidence="7">
    <location>
        <begin position="43"/>
        <end position="72"/>
    </location>
</feature>
<proteinExistence type="predicted"/>
<keyword evidence="3 5" id="KW-0371">Homeobox</keyword>
<dbReference type="EMBL" id="SJOL01009280">
    <property type="protein sequence ID" value="TGZ58454.1"/>
    <property type="molecule type" value="Genomic_DNA"/>
</dbReference>
<feature type="compositionally biased region" description="Basic and acidic residues" evidence="7">
    <location>
        <begin position="43"/>
        <end position="58"/>
    </location>
</feature>
<dbReference type="Pfam" id="PF00046">
    <property type="entry name" value="Homeodomain"/>
    <property type="match status" value="1"/>
</dbReference>
<protein>
    <recommendedName>
        <fullName evidence="8">Homeobox domain-containing protein</fullName>
    </recommendedName>
</protein>
<dbReference type="SMART" id="SM00389">
    <property type="entry name" value="HOX"/>
    <property type="match status" value="1"/>
</dbReference>
<evidence type="ECO:0000256" key="6">
    <source>
        <dbReference type="RuleBase" id="RU000682"/>
    </source>
</evidence>
<evidence type="ECO:0000256" key="2">
    <source>
        <dbReference type="ARBA" id="ARBA00023125"/>
    </source>
</evidence>
<evidence type="ECO:0000256" key="1">
    <source>
        <dbReference type="ARBA" id="ARBA00004123"/>
    </source>
</evidence>
<evidence type="ECO:0000256" key="7">
    <source>
        <dbReference type="SAM" id="MobiDB-lite"/>
    </source>
</evidence>
<dbReference type="CDD" id="cd00086">
    <property type="entry name" value="homeodomain"/>
    <property type="match status" value="1"/>
</dbReference>
<feature type="domain" description="Homeobox" evidence="8">
    <location>
        <begin position="206"/>
        <end position="266"/>
    </location>
</feature>
<dbReference type="SUPFAM" id="SSF46689">
    <property type="entry name" value="Homeodomain-like"/>
    <property type="match status" value="1"/>
</dbReference>
<dbReference type="GO" id="GO:0005634">
    <property type="term" value="C:nucleus"/>
    <property type="evidence" value="ECO:0007669"/>
    <property type="project" value="UniProtKB-SubCell"/>
</dbReference>
<dbReference type="InterPro" id="IPR009057">
    <property type="entry name" value="Homeodomain-like_sf"/>
</dbReference>
<feature type="compositionally biased region" description="Basic and acidic residues" evidence="7">
    <location>
        <begin position="607"/>
        <end position="616"/>
    </location>
</feature>
<dbReference type="InterPro" id="IPR001356">
    <property type="entry name" value="HD"/>
</dbReference>
<dbReference type="InterPro" id="IPR017970">
    <property type="entry name" value="Homeobox_CS"/>
</dbReference>
<evidence type="ECO:0000256" key="5">
    <source>
        <dbReference type="PROSITE-ProRule" id="PRU00108"/>
    </source>
</evidence>
<keyword evidence="4 5" id="KW-0539">Nucleus</keyword>
<dbReference type="PANTHER" id="PTHR24340">
    <property type="entry name" value="HOMEOBOX PROTEIN NKX"/>
    <property type="match status" value="1"/>
</dbReference>
<dbReference type="GO" id="GO:0030154">
    <property type="term" value="P:cell differentiation"/>
    <property type="evidence" value="ECO:0007669"/>
    <property type="project" value="TreeGrafter"/>
</dbReference>
<gene>
    <name evidence="9" type="ORF">CRM22_009628</name>
</gene>
<dbReference type="PROSITE" id="PS50071">
    <property type="entry name" value="HOMEOBOX_2"/>
    <property type="match status" value="1"/>
</dbReference>
<feature type="DNA-binding region" description="Homeobox" evidence="5">
    <location>
        <begin position="208"/>
        <end position="267"/>
    </location>
</feature>
<dbReference type="InterPro" id="IPR050394">
    <property type="entry name" value="Homeobox_NK-like"/>
</dbReference>
<keyword evidence="2 5" id="KW-0238">DNA-binding</keyword>
<comment type="subcellular location">
    <subcellularLocation>
        <location evidence="1 5 6">Nucleus</location>
    </subcellularLocation>
</comment>
<evidence type="ECO:0000259" key="8">
    <source>
        <dbReference type="PROSITE" id="PS50071"/>
    </source>
</evidence>
<dbReference type="Gene3D" id="1.10.10.60">
    <property type="entry name" value="Homeodomain-like"/>
    <property type="match status" value="1"/>
</dbReference>
<comment type="caution">
    <text evidence="9">The sequence shown here is derived from an EMBL/GenBank/DDBJ whole genome shotgun (WGS) entry which is preliminary data.</text>
</comment>
<dbReference type="PROSITE" id="PS00027">
    <property type="entry name" value="HOMEOBOX_1"/>
    <property type="match status" value="1"/>
</dbReference>
<keyword evidence="10" id="KW-1185">Reference proteome</keyword>
<dbReference type="GO" id="GO:0000978">
    <property type="term" value="F:RNA polymerase II cis-regulatory region sequence-specific DNA binding"/>
    <property type="evidence" value="ECO:0007669"/>
    <property type="project" value="TreeGrafter"/>
</dbReference>
<name>A0A4V3SCW5_OPIFE</name>
<feature type="region of interest" description="Disordered" evidence="7">
    <location>
        <begin position="580"/>
        <end position="617"/>
    </location>
</feature>